<keyword evidence="4 8" id="KW-1003">Cell membrane</keyword>
<dbReference type="GO" id="GO:0005886">
    <property type="term" value="C:plasma membrane"/>
    <property type="evidence" value="ECO:0007669"/>
    <property type="project" value="UniProtKB-SubCell"/>
</dbReference>
<sequence length="281" mass="28843">MLTISAGAWTALAVGALLVGLAKTAVPGAGTISVALFAAVLPAKASTGVLLVLLMVGDLFALYAYRAHADLGALRRLVPTVLLGVVAGTAFLQLAGDGVVRRVIGVILLLLLAVTLWRRAREGRPGGAARTDGAGRSRAGGEPGTGSEPRPADVIGPGPRTGRAGRGLRSGVYGVLAGFTTMVANAGGPVMSMYFLASRFPMRTFLGTAAWFFFAVNLAKTPFSISLGLITGESLVLDAVLAPAVVVGALLGRRLVRHMNQTLFDRLVVLLTAGSAAYLLL</sequence>
<dbReference type="OrthoDB" id="9801058at2"/>
<evidence type="ECO:0000313" key="11">
    <source>
        <dbReference type="Proteomes" id="UP000280726"/>
    </source>
</evidence>
<keyword evidence="7 8" id="KW-0472">Membrane</keyword>
<feature type="transmembrane region" description="Helical" evidence="8">
    <location>
        <begin position="225"/>
        <end position="251"/>
    </location>
</feature>
<comment type="similarity">
    <text evidence="2 8">Belongs to the 4-toluene sulfonate uptake permease (TSUP) (TC 2.A.102) family.</text>
</comment>
<organism evidence="10 11">
    <name type="scientific">Georgenia muralis</name>
    <dbReference type="NCBI Taxonomy" id="154117"/>
    <lineage>
        <taxon>Bacteria</taxon>
        <taxon>Bacillati</taxon>
        <taxon>Actinomycetota</taxon>
        <taxon>Actinomycetes</taxon>
        <taxon>Micrococcales</taxon>
        <taxon>Bogoriellaceae</taxon>
        <taxon>Georgenia</taxon>
    </lineage>
</organism>
<dbReference type="EMBL" id="RKRA01000001">
    <property type="protein sequence ID" value="RPF27027.1"/>
    <property type="molecule type" value="Genomic_DNA"/>
</dbReference>
<evidence type="ECO:0000256" key="4">
    <source>
        <dbReference type="ARBA" id="ARBA00022475"/>
    </source>
</evidence>
<dbReference type="Pfam" id="PF01925">
    <property type="entry name" value="TauE"/>
    <property type="match status" value="1"/>
</dbReference>
<feature type="transmembrane region" description="Helical" evidence="8">
    <location>
        <begin position="77"/>
        <end position="94"/>
    </location>
</feature>
<evidence type="ECO:0000256" key="8">
    <source>
        <dbReference type="RuleBase" id="RU363041"/>
    </source>
</evidence>
<keyword evidence="5 8" id="KW-0812">Transmembrane</keyword>
<evidence type="ECO:0000256" key="5">
    <source>
        <dbReference type="ARBA" id="ARBA00022692"/>
    </source>
</evidence>
<dbReference type="AlphaFoldDB" id="A0A3N4Z376"/>
<dbReference type="InterPro" id="IPR002781">
    <property type="entry name" value="TM_pro_TauE-like"/>
</dbReference>
<evidence type="ECO:0000256" key="1">
    <source>
        <dbReference type="ARBA" id="ARBA00004651"/>
    </source>
</evidence>
<evidence type="ECO:0000256" key="7">
    <source>
        <dbReference type="ARBA" id="ARBA00023136"/>
    </source>
</evidence>
<feature type="region of interest" description="Disordered" evidence="9">
    <location>
        <begin position="124"/>
        <end position="165"/>
    </location>
</feature>
<dbReference type="Proteomes" id="UP000280726">
    <property type="component" value="Unassembled WGS sequence"/>
</dbReference>
<evidence type="ECO:0000256" key="9">
    <source>
        <dbReference type="SAM" id="MobiDB-lite"/>
    </source>
</evidence>
<proteinExistence type="inferred from homology"/>
<accession>A0A3N4Z376</accession>
<reference evidence="10 11" key="1">
    <citation type="submission" date="2018-11" db="EMBL/GenBank/DDBJ databases">
        <title>Sequencing the genomes of 1000 actinobacteria strains.</title>
        <authorList>
            <person name="Klenk H.-P."/>
        </authorList>
    </citation>
    <scope>NUCLEOTIDE SEQUENCE [LARGE SCALE GENOMIC DNA]</scope>
    <source>
        <strain evidence="10 11">DSM 14418</strain>
    </source>
</reference>
<keyword evidence="11" id="KW-1185">Reference proteome</keyword>
<comment type="subcellular location">
    <subcellularLocation>
        <location evidence="1 8">Cell membrane</location>
        <topology evidence="1 8">Multi-pass membrane protein</topology>
    </subcellularLocation>
</comment>
<evidence type="ECO:0000313" key="10">
    <source>
        <dbReference type="EMBL" id="RPF27027.1"/>
    </source>
</evidence>
<keyword evidence="3" id="KW-0813">Transport</keyword>
<keyword evidence="6 8" id="KW-1133">Transmembrane helix</keyword>
<name>A0A3N4Z376_9MICO</name>
<dbReference type="PANTHER" id="PTHR30269">
    <property type="entry name" value="TRANSMEMBRANE PROTEIN YFCA"/>
    <property type="match status" value="1"/>
</dbReference>
<feature type="transmembrane region" description="Helical" evidence="8">
    <location>
        <begin position="263"/>
        <end position="280"/>
    </location>
</feature>
<gene>
    <name evidence="10" type="ORF">EDD32_1487</name>
</gene>
<dbReference type="PANTHER" id="PTHR30269:SF23">
    <property type="entry name" value="MEMBRANE TRANSPORTER PROTEIN YDHB-RELATED"/>
    <property type="match status" value="1"/>
</dbReference>
<dbReference type="InterPro" id="IPR052017">
    <property type="entry name" value="TSUP"/>
</dbReference>
<evidence type="ECO:0000256" key="6">
    <source>
        <dbReference type="ARBA" id="ARBA00022989"/>
    </source>
</evidence>
<feature type="transmembrane region" description="Helical" evidence="8">
    <location>
        <begin position="100"/>
        <end position="117"/>
    </location>
</feature>
<dbReference type="RefSeq" id="WP_123916289.1">
    <property type="nucleotide sequence ID" value="NZ_RKRA01000001.1"/>
</dbReference>
<comment type="caution">
    <text evidence="10">The sequence shown here is derived from an EMBL/GenBank/DDBJ whole genome shotgun (WGS) entry which is preliminary data.</text>
</comment>
<protein>
    <recommendedName>
        <fullName evidence="8">Probable membrane transporter protein</fullName>
    </recommendedName>
</protein>
<evidence type="ECO:0000256" key="2">
    <source>
        <dbReference type="ARBA" id="ARBA00009142"/>
    </source>
</evidence>
<evidence type="ECO:0000256" key="3">
    <source>
        <dbReference type="ARBA" id="ARBA00022448"/>
    </source>
</evidence>